<dbReference type="NCBIfam" id="TIGR00449">
    <property type="entry name" value="tgt_general"/>
    <property type="match status" value="1"/>
</dbReference>
<feature type="binding site" evidence="4">
    <location>
        <position position="212"/>
    </location>
    <ligand>
        <name>substrate</name>
    </ligand>
</feature>
<dbReference type="Gene3D" id="3.20.20.105">
    <property type="entry name" value="Queuine tRNA-ribosyltransferase-like"/>
    <property type="match status" value="1"/>
</dbReference>
<dbReference type="InterPro" id="IPR004803">
    <property type="entry name" value="TGT"/>
</dbReference>
<evidence type="ECO:0000256" key="4">
    <source>
        <dbReference type="HAMAP-Rule" id="MF_00168"/>
    </source>
</evidence>
<protein>
    <recommendedName>
        <fullName evidence="4">Queuine tRNA-ribosyltransferase</fullName>
        <ecNumber evidence="4">2.4.2.29</ecNumber>
    </recommendedName>
    <alternativeName>
        <fullName evidence="4">Guanine insertion enzyme</fullName>
    </alternativeName>
    <alternativeName>
        <fullName evidence="4">tRNA-guanine transglycosylase</fullName>
    </alternativeName>
</protein>
<feature type="active site" description="Proton acceptor" evidence="4">
    <location>
        <position position="89"/>
    </location>
</feature>
<feature type="binding site" evidence="4">
    <location>
        <position position="185"/>
    </location>
    <ligand>
        <name>substrate</name>
    </ligand>
</feature>
<name>A0ABY7VQC2_9BACT</name>
<feature type="region of interest" description="RNA binding" evidence="4">
    <location>
        <begin position="243"/>
        <end position="249"/>
    </location>
</feature>
<keyword evidence="4" id="KW-0671">Queuosine biosynthesis</keyword>
<dbReference type="SUPFAM" id="SSF51713">
    <property type="entry name" value="tRNA-guanine transglycosylase"/>
    <property type="match status" value="1"/>
</dbReference>
<dbReference type="Pfam" id="PF01702">
    <property type="entry name" value="TGT"/>
    <property type="match status" value="1"/>
</dbReference>
<dbReference type="InterPro" id="IPR050076">
    <property type="entry name" value="ArchSynthase1/Queuine_TRR"/>
</dbReference>
<keyword evidence="4" id="KW-0479">Metal-binding</keyword>
<accession>A0ABY7VQC2</accession>
<dbReference type="PANTHER" id="PTHR46499">
    <property type="entry name" value="QUEUINE TRNA-RIBOSYLTRANSFERASE"/>
    <property type="match status" value="1"/>
</dbReference>
<proteinExistence type="inferred from homology"/>
<feature type="binding site" evidence="4">
    <location>
        <position position="331"/>
    </location>
    <ligand>
        <name>Zn(2+)</name>
        <dbReference type="ChEBI" id="CHEBI:29105"/>
    </ligand>
</feature>
<evidence type="ECO:0000313" key="7">
    <source>
        <dbReference type="EMBL" id="WDE96197.1"/>
    </source>
</evidence>
<feature type="binding site" evidence="4">
    <location>
        <position position="143"/>
    </location>
    <ligand>
        <name>substrate</name>
    </ligand>
</feature>
<dbReference type="EMBL" id="CP117811">
    <property type="protein sequence ID" value="WDE96197.1"/>
    <property type="molecule type" value="Genomic_DNA"/>
</dbReference>
<dbReference type="PANTHER" id="PTHR46499:SF1">
    <property type="entry name" value="QUEUINE TRNA-RIBOSYLTRANSFERASE"/>
    <property type="match status" value="1"/>
</dbReference>
<keyword evidence="2 4" id="KW-0808">Transferase</keyword>
<evidence type="ECO:0000259" key="6">
    <source>
        <dbReference type="Pfam" id="PF01702"/>
    </source>
</evidence>
<comment type="similarity">
    <text evidence="4">Belongs to the queuine tRNA-ribosyltransferase family.</text>
</comment>
<feature type="region of interest" description="Disordered" evidence="5">
    <location>
        <begin position="366"/>
        <end position="403"/>
    </location>
</feature>
<dbReference type="InterPro" id="IPR036511">
    <property type="entry name" value="TGT-like_sf"/>
</dbReference>
<dbReference type="Proteomes" id="UP001214250">
    <property type="component" value="Chromosome 1"/>
</dbReference>
<evidence type="ECO:0000313" key="8">
    <source>
        <dbReference type="Proteomes" id="UP001214250"/>
    </source>
</evidence>
<dbReference type="GO" id="GO:0016757">
    <property type="term" value="F:glycosyltransferase activity"/>
    <property type="evidence" value="ECO:0007669"/>
    <property type="project" value="UniProtKB-KW"/>
</dbReference>
<comment type="subunit">
    <text evidence="4">Homodimer. Within each dimer, one monomer is responsible for RNA recognition and catalysis, while the other monomer binds to the replacement base PreQ1.</text>
</comment>
<feature type="binding site" evidence="4">
    <location>
        <begin position="89"/>
        <end position="93"/>
    </location>
    <ligand>
        <name>substrate</name>
    </ligand>
</feature>
<feature type="binding site" evidence="4">
    <location>
        <position position="302"/>
    </location>
    <ligand>
        <name>Zn(2+)</name>
        <dbReference type="ChEBI" id="CHEBI:29105"/>
    </ligand>
</feature>
<comment type="catalytic activity">
    <reaction evidence="4">
        <text>7-aminomethyl-7-carbaguanine + guanosine(34) in tRNA = 7-aminomethyl-7-carbaguanosine(34) in tRNA + guanine</text>
        <dbReference type="Rhea" id="RHEA:24104"/>
        <dbReference type="Rhea" id="RHEA-COMP:10341"/>
        <dbReference type="Rhea" id="RHEA-COMP:10342"/>
        <dbReference type="ChEBI" id="CHEBI:16235"/>
        <dbReference type="ChEBI" id="CHEBI:58703"/>
        <dbReference type="ChEBI" id="CHEBI:74269"/>
        <dbReference type="ChEBI" id="CHEBI:82833"/>
        <dbReference type="EC" id="2.4.2.29"/>
    </reaction>
</comment>
<sequence length="403" mass="46119">MSFTLHKKDGEARLGTLRTSHGDVPTPIFMPVGTVGSVKTMDSEDMLELDAKIILGNTYHLYLRPGLPIIDEAGDLHNFINWDRPILTDSGGYQVFSLAKLRKLKYDGVEFRSHIDGEKIFIGPKESMNIQKSLGSDIVMIFDECTPYPATYDQAKESLEITQRWGDECAKVELHPHQMLFGIVQGSTFQDLRIESARYLADMNLPGYAIGGLSVGEPEEEMLKTLDWVLPVLPEDKPRYLMGVGTPPQLVEAVARGVDMFDCVLPTRVARHGSAYTSSGQIQIKASKWRNDFGPIDDECDCKVCTGYSRAYVRHLLSTNEFTGMRLMTYHNLHFYLRLMERIRLAISEDRFEEFRIDFHARYQRGQGEREERQVKRNKALDKEMLEAKRARKKMRTQPKKKD</sequence>
<evidence type="ECO:0000256" key="3">
    <source>
        <dbReference type="ARBA" id="ARBA00022694"/>
    </source>
</evidence>
<feature type="active site" description="Nucleophile" evidence="4">
    <location>
        <position position="262"/>
    </location>
</feature>
<evidence type="ECO:0000256" key="1">
    <source>
        <dbReference type="ARBA" id="ARBA00022676"/>
    </source>
</evidence>
<dbReference type="InterPro" id="IPR002616">
    <property type="entry name" value="tRNA_ribo_trans-like"/>
</dbReference>
<dbReference type="NCBIfam" id="TIGR00430">
    <property type="entry name" value="Q_tRNA_tgt"/>
    <property type="match status" value="1"/>
</dbReference>
<organism evidence="7 8">
    <name type="scientific">Lentisphaera profundi</name>
    <dbReference type="NCBI Taxonomy" id="1658616"/>
    <lineage>
        <taxon>Bacteria</taxon>
        <taxon>Pseudomonadati</taxon>
        <taxon>Lentisphaerota</taxon>
        <taxon>Lentisphaeria</taxon>
        <taxon>Lentisphaerales</taxon>
        <taxon>Lentisphaeraceae</taxon>
        <taxon>Lentisphaera</taxon>
    </lineage>
</organism>
<evidence type="ECO:0000256" key="2">
    <source>
        <dbReference type="ARBA" id="ARBA00022679"/>
    </source>
</evidence>
<feature type="region of interest" description="RNA binding; important for wobble base 34 recognition" evidence="4">
    <location>
        <begin position="267"/>
        <end position="271"/>
    </location>
</feature>
<keyword evidence="3 4" id="KW-0819">tRNA processing</keyword>
<keyword evidence="8" id="KW-1185">Reference proteome</keyword>
<feature type="binding site" evidence="4">
    <location>
        <position position="305"/>
    </location>
    <ligand>
        <name>Zn(2+)</name>
        <dbReference type="ChEBI" id="CHEBI:29105"/>
    </ligand>
</feature>
<feature type="compositionally biased region" description="Basic residues" evidence="5">
    <location>
        <begin position="390"/>
        <end position="403"/>
    </location>
</feature>
<keyword evidence="1 4" id="KW-0328">Glycosyltransferase</keyword>
<comment type="pathway">
    <text evidence="4">tRNA modification; tRNA-queuosine biosynthesis.</text>
</comment>
<feature type="binding site" evidence="4">
    <location>
        <position position="300"/>
    </location>
    <ligand>
        <name>Zn(2+)</name>
        <dbReference type="ChEBI" id="CHEBI:29105"/>
    </ligand>
</feature>
<keyword evidence="4" id="KW-0862">Zinc</keyword>
<gene>
    <name evidence="4 7" type="primary">tgt</name>
    <name evidence="7" type="ORF">PQO03_10800</name>
</gene>
<evidence type="ECO:0000256" key="5">
    <source>
        <dbReference type="SAM" id="MobiDB-lite"/>
    </source>
</evidence>
<dbReference type="HAMAP" id="MF_00168">
    <property type="entry name" value="Q_tRNA_Tgt"/>
    <property type="match status" value="1"/>
</dbReference>
<comment type="cofactor">
    <cofactor evidence="4">
        <name>Zn(2+)</name>
        <dbReference type="ChEBI" id="CHEBI:29105"/>
    </cofactor>
    <text evidence="4">Binds 1 zinc ion per subunit.</text>
</comment>
<comment type="function">
    <text evidence="4">Catalyzes the base-exchange of a guanine (G) residue with the queuine precursor 7-aminomethyl-7-deazaguanine (PreQ1) at position 34 (anticodon wobble position) in tRNAs with GU(N) anticodons (tRNA-Asp, -Asn, -His and -Tyr). Catalysis occurs through a double-displacement mechanism. The nucleophile active site attacks the C1' of nucleotide 34 to detach the guanine base from the RNA, forming a covalent enzyme-RNA intermediate. The proton acceptor active site deprotonates the incoming PreQ1, allowing a nucleophilic attack on the C1' of the ribose to form the product. After dissociation, two additional enzymatic reactions on the tRNA convert PreQ1 to queuine (Q), resulting in the hypermodified nucleoside queuosine (7-(((4,5-cis-dihydroxy-2-cyclopenten-1-yl)amino)methyl)-7-deazaguanosine).</text>
</comment>
<feature type="domain" description="tRNA-guanine(15) transglycosylase-like" evidence="6">
    <location>
        <begin position="11"/>
        <end position="364"/>
    </location>
</feature>
<reference evidence="7 8" key="1">
    <citation type="submission" date="2023-02" db="EMBL/GenBank/DDBJ databases">
        <title>Genome sequence of Lentisphaera profundi SAORIC-696.</title>
        <authorList>
            <person name="Kim e."/>
            <person name="Cho J.-C."/>
            <person name="Choi A."/>
            <person name="Kang I."/>
        </authorList>
    </citation>
    <scope>NUCLEOTIDE SEQUENCE [LARGE SCALE GENOMIC DNA]</scope>
    <source>
        <strain evidence="7 8">SAORIC-696</strain>
    </source>
</reference>
<feature type="compositionally biased region" description="Basic and acidic residues" evidence="5">
    <location>
        <begin position="366"/>
        <end position="389"/>
    </location>
</feature>
<dbReference type="RefSeq" id="WP_274150273.1">
    <property type="nucleotide sequence ID" value="NZ_CP117811.1"/>
</dbReference>
<dbReference type="EC" id="2.4.2.29" evidence="4"/>